<evidence type="ECO:0000256" key="1">
    <source>
        <dbReference type="SAM" id="Phobius"/>
    </source>
</evidence>
<dbReference type="OrthoDB" id="61370at2759"/>
<reference evidence="3" key="1">
    <citation type="submission" date="2013-05" db="EMBL/GenBank/DDBJ databases">
        <title>The Genome sequence of Mucor circinelloides f. circinelloides 1006PhL.</title>
        <authorList>
            <consortium name="The Broad Institute Genomics Platform"/>
            <person name="Cuomo C."/>
            <person name="Earl A."/>
            <person name="Findley K."/>
            <person name="Lee S.C."/>
            <person name="Walker B."/>
            <person name="Young S."/>
            <person name="Zeng Q."/>
            <person name="Gargeya S."/>
            <person name="Fitzgerald M."/>
            <person name="Haas B."/>
            <person name="Abouelleil A."/>
            <person name="Allen A.W."/>
            <person name="Alvarado L."/>
            <person name="Arachchi H.M."/>
            <person name="Berlin A.M."/>
            <person name="Chapman S.B."/>
            <person name="Gainer-Dewar J."/>
            <person name="Goldberg J."/>
            <person name="Griggs A."/>
            <person name="Gujja S."/>
            <person name="Hansen M."/>
            <person name="Howarth C."/>
            <person name="Imamovic A."/>
            <person name="Ireland A."/>
            <person name="Larimer J."/>
            <person name="McCowan C."/>
            <person name="Murphy C."/>
            <person name="Pearson M."/>
            <person name="Poon T.W."/>
            <person name="Priest M."/>
            <person name="Roberts A."/>
            <person name="Saif S."/>
            <person name="Shea T."/>
            <person name="Sisk P."/>
            <person name="Sykes S."/>
            <person name="Wortman J."/>
            <person name="Nusbaum C."/>
            <person name="Birren B."/>
        </authorList>
    </citation>
    <scope>NUCLEOTIDE SEQUENCE [LARGE SCALE GENOMIC DNA]</scope>
    <source>
        <strain evidence="3">1006PhL</strain>
    </source>
</reference>
<keyword evidence="3" id="KW-1185">Reference proteome</keyword>
<sequence length="186" mass="20921">MSLLLYVVVFFLFTGSYILNITALILPKWLKFIVQDPEHYSETIYGLFQRCESSTGECTSFPQPDDCKEDFCQLWQIVVAGVILATFIGTMTMIGLIGAIFSPRDKRDQGWKLIAGSLILFLAIPLVVSFSAVVYLSNTNSSIFHLGTSFDQSFIMSAISWCLSVILACIMMGFSTSSHDYYHRFE</sequence>
<dbReference type="VEuPathDB" id="FungiDB:HMPREF1544_07654"/>
<protein>
    <submittedName>
        <fullName evidence="2">Uncharacterized protein</fullName>
    </submittedName>
</protein>
<keyword evidence="1" id="KW-1133">Transmembrane helix</keyword>
<dbReference type="AlphaFoldDB" id="S2K0B1"/>
<organism evidence="2 3">
    <name type="scientific">Mucor circinelloides f. circinelloides (strain 1006PhL)</name>
    <name type="common">Mucormycosis agent</name>
    <name type="synonym">Calyptromyces circinelloides</name>
    <dbReference type="NCBI Taxonomy" id="1220926"/>
    <lineage>
        <taxon>Eukaryota</taxon>
        <taxon>Fungi</taxon>
        <taxon>Fungi incertae sedis</taxon>
        <taxon>Mucoromycota</taxon>
        <taxon>Mucoromycotina</taxon>
        <taxon>Mucoromycetes</taxon>
        <taxon>Mucorales</taxon>
        <taxon>Mucorineae</taxon>
        <taxon>Mucoraceae</taxon>
        <taxon>Mucor</taxon>
    </lineage>
</organism>
<accession>S2K0B1</accession>
<dbReference type="eggNOG" id="ENOG502S2KS">
    <property type="taxonomic scope" value="Eukaryota"/>
</dbReference>
<feature type="transmembrane region" description="Helical" evidence="1">
    <location>
        <begin position="74"/>
        <end position="101"/>
    </location>
</feature>
<dbReference type="InParanoid" id="S2K0B1"/>
<dbReference type="Gene3D" id="1.20.140.150">
    <property type="match status" value="1"/>
</dbReference>
<dbReference type="OMA" id="KGHRWAA"/>
<name>S2K0B1_MUCC1</name>
<keyword evidence="1" id="KW-0812">Transmembrane</keyword>
<evidence type="ECO:0000313" key="3">
    <source>
        <dbReference type="Proteomes" id="UP000014254"/>
    </source>
</evidence>
<gene>
    <name evidence="2" type="ORF">HMPREF1544_07654</name>
</gene>
<feature type="transmembrane region" description="Helical" evidence="1">
    <location>
        <begin position="154"/>
        <end position="174"/>
    </location>
</feature>
<proteinExistence type="predicted"/>
<evidence type="ECO:0000313" key="2">
    <source>
        <dbReference type="EMBL" id="EPB85565.1"/>
    </source>
</evidence>
<keyword evidence="1" id="KW-0472">Membrane</keyword>
<feature type="transmembrane region" description="Helical" evidence="1">
    <location>
        <begin position="113"/>
        <end position="134"/>
    </location>
</feature>
<dbReference type="Proteomes" id="UP000014254">
    <property type="component" value="Unassembled WGS sequence"/>
</dbReference>
<dbReference type="EMBL" id="KE124009">
    <property type="protein sequence ID" value="EPB85565.1"/>
    <property type="molecule type" value="Genomic_DNA"/>
</dbReference>